<dbReference type="PANTHER" id="PTHR10963">
    <property type="entry name" value="GLYCOSYL HYDROLASE-RELATED"/>
    <property type="match status" value="1"/>
</dbReference>
<dbReference type="GO" id="GO:0016810">
    <property type="term" value="F:hydrolase activity, acting on carbon-nitrogen (but not peptide) bonds"/>
    <property type="evidence" value="ECO:0007669"/>
    <property type="project" value="InterPro"/>
</dbReference>
<dbReference type="CDD" id="cd08023">
    <property type="entry name" value="GH16_laminarinase_like"/>
    <property type="match status" value="1"/>
</dbReference>
<dbReference type="InterPro" id="IPR000757">
    <property type="entry name" value="Beta-glucanase-like"/>
</dbReference>
<reference evidence="4 5" key="1">
    <citation type="submission" date="2020-08" db="EMBL/GenBank/DDBJ databases">
        <title>The Agave Microbiome: Exploring the role of microbial communities in plant adaptations to desert environments.</title>
        <authorList>
            <person name="Partida-Martinez L.P."/>
        </authorList>
    </citation>
    <scope>NUCLEOTIDE SEQUENCE [LARGE SCALE GENOMIC DNA]</scope>
    <source>
        <strain evidence="4 5">AT3.2</strain>
    </source>
</reference>
<evidence type="ECO:0000256" key="2">
    <source>
        <dbReference type="SAM" id="SignalP"/>
    </source>
</evidence>
<protein>
    <submittedName>
        <fullName evidence="4">Beta-glucanase (GH16 family)</fullName>
    </submittedName>
</protein>
<dbReference type="EMBL" id="JACHBX010000002">
    <property type="protein sequence ID" value="MBB6134247.1"/>
    <property type="molecule type" value="Genomic_DNA"/>
</dbReference>
<accession>A0A7X0CEJ5</accession>
<dbReference type="InterPro" id="IPR050546">
    <property type="entry name" value="Glycosyl_Hydrlase_16"/>
</dbReference>
<dbReference type="AlphaFoldDB" id="A0A7X0CEJ5"/>
<evidence type="ECO:0000313" key="4">
    <source>
        <dbReference type="EMBL" id="MBB6134247.1"/>
    </source>
</evidence>
<dbReference type="RefSeq" id="WP_229424728.1">
    <property type="nucleotide sequence ID" value="NZ_JACHBX010000002.1"/>
</dbReference>
<dbReference type="Pfam" id="PF01522">
    <property type="entry name" value="Polysacc_deac_1"/>
    <property type="match status" value="1"/>
</dbReference>
<dbReference type="InterPro" id="IPR013320">
    <property type="entry name" value="ConA-like_dom_sf"/>
</dbReference>
<proteinExistence type="inferred from homology"/>
<dbReference type="SUPFAM" id="SSF49899">
    <property type="entry name" value="Concanavalin A-like lectins/glucanases"/>
    <property type="match status" value="1"/>
</dbReference>
<keyword evidence="5" id="KW-1185">Reference proteome</keyword>
<dbReference type="PROSITE" id="PS51762">
    <property type="entry name" value="GH16_2"/>
    <property type="match status" value="1"/>
</dbReference>
<evidence type="ECO:0000259" key="3">
    <source>
        <dbReference type="PROSITE" id="PS51762"/>
    </source>
</evidence>
<organism evidence="4 5">
    <name type="scientific">Massilia aurea</name>
    <dbReference type="NCBI Taxonomy" id="373040"/>
    <lineage>
        <taxon>Bacteria</taxon>
        <taxon>Pseudomonadati</taxon>
        <taxon>Pseudomonadota</taxon>
        <taxon>Betaproteobacteria</taxon>
        <taxon>Burkholderiales</taxon>
        <taxon>Oxalobacteraceae</taxon>
        <taxon>Telluria group</taxon>
        <taxon>Massilia</taxon>
    </lineage>
</organism>
<dbReference type="InterPro" id="IPR011330">
    <property type="entry name" value="Glyco_hydro/deAcase_b/a-brl"/>
</dbReference>
<sequence>MHHFLARLTRSIPRSTLLAAVCVALSGAVHAAAPAPAFAWPGGARTAVSLAYDDALDSQLDNALPALDRYGIKGTFYLQLSSPPVAARLPAWRAAAARGHELGNHSLFHQCSGKGPDRGWVAAHRDLATTSRAQMVDQVLLANTMLEAIDGRRERTYTAPCGDVQALDGDYLPALRPAFVAIKAGNGPGVPASMAAVDPYQVASVGPVGASGAELIALVEQAVARGTMVAFTFHGIGGDHLSVSSQAHEELVRYLAAHRDVVWTDTFINIMQHVRQQVTQAQARLPGWTLAWSDEFSGAALDRTIWTLETGGHGWGNNEMQFYTARPENVRVEDGHLIIEARKERYEGKDYTSARLKTAGLKETQYGRFEARIKVPKGQGIWPAFWMLGADIGKVGWPRSGEIDIMEIIGKEPRNVYGTLHGPGYSGEHAFSKPIALDGADYGDDFHVFAVEWEPQAIRWYRDGVHYHTATPALVKGDWVFEHPFFVLLNLAVGGYWPGYPDSTTAFPRRMLVDYVRVYRKDAAPAP</sequence>
<feature type="chain" id="PRO_5030725597" evidence="2">
    <location>
        <begin position="32"/>
        <end position="527"/>
    </location>
</feature>
<dbReference type="SUPFAM" id="SSF88713">
    <property type="entry name" value="Glycoside hydrolase/deacetylase"/>
    <property type="match status" value="1"/>
</dbReference>
<feature type="signal peptide" evidence="2">
    <location>
        <begin position="1"/>
        <end position="31"/>
    </location>
</feature>
<gene>
    <name evidence="4" type="ORF">HD842_002389</name>
</gene>
<name>A0A7X0CEJ5_9BURK</name>
<comment type="caution">
    <text evidence="4">The sequence shown here is derived from an EMBL/GenBank/DDBJ whole genome shotgun (WGS) entry which is preliminary data.</text>
</comment>
<keyword evidence="2" id="KW-0732">Signal</keyword>
<comment type="similarity">
    <text evidence="1">Belongs to the glycosyl hydrolase 16 family.</text>
</comment>
<feature type="domain" description="GH16" evidence="3">
    <location>
        <begin position="261"/>
        <end position="524"/>
    </location>
</feature>
<dbReference type="Gene3D" id="3.20.20.370">
    <property type="entry name" value="Glycoside hydrolase/deacetylase"/>
    <property type="match status" value="1"/>
</dbReference>
<dbReference type="Pfam" id="PF00722">
    <property type="entry name" value="Glyco_hydro_16"/>
    <property type="match status" value="1"/>
</dbReference>
<dbReference type="GO" id="GO:0004553">
    <property type="term" value="F:hydrolase activity, hydrolyzing O-glycosyl compounds"/>
    <property type="evidence" value="ECO:0007669"/>
    <property type="project" value="InterPro"/>
</dbReference>
<dbReference type="Proteomes" id="UP000540787">
    <property type="component" value="Unassembled WGS sequence"/>
</dbReference>
<dbReference type="InterPro" id="IPR002509">
    <property type="entry name" value="NODB_dom"/>
</dbReference>
<evidence type="ECO:0000256" key="1">
    <source>
        <dbReference type="ARBA" id="ARBA00006865"/>
    </source>
</evidence>
<dbReference type="CDD" id="cd10967">
    <property type="entry name" value="CE4_GLA_like_6s"/>
    <property type="match status" value="1"/>
</dbReference>
<dbReference type="GO" id="GO:0005975">
    <property type="term" value="P:carbohydrate metabolic process"/>
    <property type="evidence" value="ECO:0007669"/>
    <property type="project" value="InterPro"/>
</dbReference>
<evidence type="ECO:0000313" key="5">
    <source>
        <dbReference type="Proteomes" id="UP000540787"/>
    </source>
</evidence>
<dbReference type="Gene3D" id="2.60.120.200">
    <property type="match status" value="1"/>
</dbReference>
<dbReference type="PANTHER" id="PTHR10963:SF55">
    <property type="entry name" value="GLYCOSIDE HYDROLASE FAMILY 16 PROTEIN"/>
    <property type="match status" value="1"/>
</dbReference>